<dbReference type="GO" id="GO:0016020">
    <property type="term" value="C:membrane"/>
    <property type="evidence" value="ECO:0007669"/>
    <property type="project" value="UniProtKB-SubCell"/>
</dbReference>
<keyword evidence="5 6" id="KW-0472">Membrane</keyword>
<evidence type="ECO:0000256" key="4">
    <source>
        <dbReference type="ARBA" id="ARBA00022989"/>
    </source>
</evidence>
<feature type="transmembrane region" description="Helical" evidence="6">
    <location>
        <begin position="255"/>
        <end position="278"/>
    </location>
</feature>
<dbReference type="PANTHER" id="PTHR16189:SF3">
    <property type="entry name" value="AMINO ACID TRANSPORTER TRANSMEMBRANE DOMAIN-CONTAINING PROTEIN"/>
    <property type="match status" value="1"/>
</dbReference>
<dbReference type="GO" id="GO:0006865">
    <property type="term" value="P:amino acid transport"/>
    <property type="evidence" value="ECO:0007669"/>
    <property type="project" value="UniProtKB-KW"/>
</dbReference>
<dbReference type="InterPro" id="IPR013057">
    <property type="entry name" value="AA_transpt_TM"/>
</dbReference>
<keyword evidence="3" id="KW-0813">Transport</keyword>
<evidence type="ECO:0000256" key="5">
    <source>
        <dbReference type="ARBA" id="ARBA00023136"/>
    </source>
</evidence>
<feature type="transmembrane region" description="Helical" evidence="6">
    <location>
        <begin position="93"/>
        <end position="114"/>
    </location>
</feature>
<evidence type="ECO:0000313" key="8">
    <source>
        <dbReference type="EMBL" id="KAK3262605.1"/>
    </source>
</evidence>
<feature type="transmembrane region" description="Helical" evidence="6">
    <location>
        <begin position="190"/>
        <end position="210"/>
    </location>
</feature>
<feature type="transmembrane region" description="Helical" evidence="6">
    <location>
        <begin position="335"/>
        <end position="355"/>
    </location>
</feature>
<dbReference type="AlphaFoldDB" id="A0AAE0FN95"/>
<feature type="transmembrane region" description="Helical" evidence="6">
    <location>
        <begin position="222"/>
        <end position="243"/>
    </location>
</feature>
<dbReference type="EMBL" id="LGRX02016075">
    <property type="protein sequence ID" value="KAK3262605.1"/>
    <property type="molecule type" value="Genomic_DNA"/>
</dbReference>
<feature type="transmembrane region" description="Helical" evidence="6">
    <location>
        <begin position="298"/>
        <end position="323"/>
    </location>
</feature>
<evidence type="ECO:0000256" key="1">
    <source>
        <dbReference type="ARBA" id="ARBA00004370"/>
    </source>
</evidence>
<dbReference type="Pfam" id="PF01490">
    <property type="entry name" value="Aa_trans"/>
    <property type="match status" value="1"/>
</dbReference>
<gene>
    <name evidence="8" type="ORF">CYMTET_28548</name>
</gene>
<reference evidence="8 9" key="1">
    <citation type="journal article" date="2015" name="Genome Biol. Evol.">
        <title>Comparative Genomics of a Bacterivorous Green Alga Reveals Evolutionary Causalities and Consequences of Phago-Mixotrophic Mode of Nutrition.</title>
        <authorList>
            <person name="Burns J.A."/>
            <person name="Paasch A."/>
            <person name="Narechania A."/>
            <person name="Kim E."/>
        </authorList>
    </citation>
    <scope>NUCLEOTIDE SEQUENCE [LARGE SCALE GENOMIC DNA]</scope>
    <source>
        <strain evidence="8 9">PLY_AMNH</strain>
    </source>
</reference>
<organism evidence="8 9">
    <name type="scientific">Cymbomonas tetramitiformis</name>
    <dbReference type="NCBI Taxonomy" id="36881"/>
    <lineage>
        <taxon>Eukaryota</taxon>
        <taxon>Viridiplantae</taxon>
        <taxon>Chlorophyta</taxon>
        <taxon>Pyramimonadophyceae</taxon>
        <taxon>Pyramimonadales</taxon>
        <taxon>Pyramimonadaceae</taxon>
        <taxon>Cymbomonas</taxon>
    </lineage>
</organism>
<feature type="domain" description="Amino acid transporter transmembrane" evidence="7">
    <location>
        <begin position="10"/>
        <end position="395"/>
    </location>
</feature>
<feature type="transmembrane region" description="Helical" evidence="6">
    <location>
        <begin position="48"/>
        <end position="72"/>
    </location>
</feature>
<keyword evidence="2 6" id="KW-0812">Transmembrane</keyword>
<evidence type="ECO:0000256" key="2">
    <source>
        <dbReference type="ARBA" id="ARBA00022692"/>
    </source>
</evidence>
<keyword evidence="4 6" id="KW-1133">Transmembrane helix</keyword>
<accession>A0AAE0FN95</accession>
<feature type="transmembrane region" description="Helical" evidence="6">
    <location>
        <begin position="159"/>
        <end position="178"/>
    </location>
</feature>
<evidence type="ECO:0000259" key="7">
    <source>
        <dbReference type="Pfam" id="PF01490"/>
    </source>
</evidence>
<comment type="caution">
    <text evidence="8">The sequence shown here is derived from an EMBL/GenBank/DDBJ whole genome shotgun (WGS) entry which is preliminary data.</text>
</comment>
<feature type="transmembrane region" description="Helical" evidence="6">
    <location>
        <begin position="12"/>
        <end position="36"/>
    </location>
</feature>
<name>A0AAE0FN95_9CHLO</name>
<evidence type="ECO:0000313" key="9">
    <source>
        <dbReference type="Proteomes" id="UP001190700"/>
    </source>
</evidence>
<proteinExistence type="predicted"/>
<keyword evidence="3" id="KW-0029">Amino-acid transport</keyword>
<keyword evidence="9" id="KW-1185">Reference proteome</keyword>
<dbReference type="Proteomes" id="UP001190700">
    <property type="component" value="Unassembled WGS sequence"/>
</dbReference>
<dbReference type="PANTHER" id="PTHR16189">
    <property type="entry name" value="TRANSMEMBRANE PROTEIN 104-RELATED"/>
    <property type="match status" value="1"/>
</dbReference>
<evidence type="ECO:0000256" key="6">
    <source>
        <dbReference type="SAM" id="Phobius"/>
    </source>
</evidence>
<feature type="transmembrane region" description="Helical" evidence="6">
    <location>
        <begin position="367"/>
        <end position="386"/>
    </location>
</feature>
<protein>
    <recommendedName>
        <fullName evidence="7">Amino acid transporter transmembrane domain-containing protein</fullName>
    </recommendedName>
</protein>
<comment type="subcellular location">
    <subcellularLocation>
        <location evidence="1">Membrane</location>
    </subcellularLocation>
</comment>
<evidence type="ECO:0000256" key="3">
    <source>
        <dbReference type="ARBA" id="ARBA00022970"/>
    </source>
</evidence>
<sequence>MEVEGFGEKKIGLIGGIALMVNNLLGPGTVLFPALYQQAGILPCVATLIASTLMALLACVLLIKAIALIPGNSNFELRMEFQNLAQHYFSRQAYLWAQLVFQLSVLTVLMSTIIQSVQSLDGIFVDIFGKSCGLEVYPAVGFVCGGDHSGETPFPSNHYLISAGFVACGIICIPLGYWNLDDNIMVQNVATTLIFVCASVWMGLSFSFGLETDRTPIIGSDTSQVLGVTVFNFAFVFTLPSWLNEKKRDTSVTGVIVSAMAIGVAIFFAIGVIGGMAFEPYYESSDDFLAKLREHGGTVAMASIYVYPIACNWTSIPILCIVMRYNFLQMLENNSYAKLLTSLVVIAPWVLSLPFYPGSGFDTLCNWGGIVFATLANFIFPVAIYVSALKMYIIPKEDLLSDSNSERASDYSPPMPSLPDESGLGMLKERLTVDTLPRGETTSLDTIPKRKASYWYAGHASNDITGDHTWQIFKSLSAKAHLQMAYGLIGLITLVIFEKEIANEYMPLEMGIQNEA</sequence>